<protein>
    <recommendedName>
        <fullName evidence="2">SnoaL-like domain-containing protein</fullName>
    </recommendedName>
</protein>
<dbReference type="EMBL" id="CP108264">
    <property type="protein sequence ID" value="WTU77765.1"/>
    <property type="molecule type" value="Genomic_DNA"/>
</dbReference>
<proteinExistence type="predicted"/>
<accession>A0AAU2JY33</accession>
<sequence>MNEPTPDSNGRSRLAYILGVPLAPEVERQWPQMGEVVRGSKLISEIEGNFPELTLEVGRRLRLDDNVTVVEWTCDYGDGRLYRNVTIAELLDGRAVTVTDYWGEPTATPPWRRPLTARLDMPSGGIWKDHDHLSHH</sequence>
<evidence type="ECO:0008006" key="2">
    <source>
        <dbReference type="Google" id="ProtNLM"/>
    </source>
</evidence>
<organism evidence="1">
    <name type="scientific">Streptomyces sp. NBC_00049</name>
    <dbReference type="NCBI Taxonomy" id="2903617"/>
    <lineage>
        <taxon>Bacteria</taxon>
        <taxon>Bacillati</taxon>
        <taxon>Actinomycetota</taxon>
        <taxon>Actinomycetes</taxon>
        <taxon>Kitasatosporales</taxon>
        <taxon>Streptomycetaceae</taxon>
        <taxon>Streptomyces</taxon>
    </lineage>
</organism>
<dbReference type="AlphaFoldDB" id="A0AAU2JY33"/>
<name>A0AAU2JY33_9ACTN</name>
<dbReference type="InterPro" id="IPR032710">
    <property type="entry name" value="NTF2-like_dom_sf"/>
</dbReference>
<dbReference type="Gene3D" id="3.10.450.50">
    <property type="match status" value="1"/>
</dbReference>
<gene>
    <name evidence="1" type="ORF">OG327_33105</name>
</gene>
<dbReference type="SUPFAM" id="SSF54427">
    <property type="entry name" value="NTF2-like"/>
    <property type="match status" value="1"/>
</dbReference>
<evidence type="ECO:0000313" key="1">
    <source>
        <dbReference type="EMBL" id="WTU77765.1"/>
    </source>
</evidence>
<reference evidence="1" key="1">
    <citation type="submission" date="2022-10" db="EMBL/GenBank/DDBJ databases">
        <title>The complete genomes of actinobacterial strains from the NBC collection.</title>
        <authorList>
            <person name="Joergensen T.S."/>
            <person name="Alvarez Arevalo M."/>
            <person name="Sterndorff E.B."/>
            <person name="Faurdal D."/>
            <person name="Vuksanovic O."/>
            <person name="Mourched A.-S."/>
            <person name="Charusanti P."/>
            <person name="Shaw S."/>
            <person name="Blin K."/>
            <person name="Weber T."/>
        </authorList>
    </citation>
    <scope>NUCLEOTIDE SEQUENCE</scope>
    <source>
        <strain evidence="1">NBC_00049</strain>
    </source>
</reference>